<dbReference type="OrthoDB" id="9801249at2"/>
<organism evidence="7 8">
    <name type="scientific">Neobacillus bataviensis LMG 21833</name>
    <dbReference type="NCBI Taxonomy" id="1117379"/>
    <lineage>
        <taxon>Bacteria</taxon>
        <taxon>Bacillati</taxon>
        <taxon>Bacillota</taxon>
        <taxon>Bacilli</taxon>
        <taxon>Bacillales</taxon>
        <taxon>Bacillaceae</taxon>
        <taxon>Neobacillus</taxon>
    </lineage>
</organism>
<dbReference type="AlphaFoldDB" id="K6DR10"/>
<gene>
    <name evidence="7" type="ORF">BABA_04349</name>
</gene>
<name>K6DR10_9BACI</name>
<keyword evidence="8" id="KW-1185">Reference proteome</keyword>
<dbReference type="Gene3D" id="3.40.50.1100">
    <property type="match status" value="2"/>
</dbReference>
<dbReference type="InterPro" id="IPR036052">
    <property type="entry name" value="TrpB-like_PALP_sf"/>
</dbReference>
<dbReference type="eggNOG" id="COG2515">
    <property type="taxonomic scope" value="Bacteria"/>
</dbReference>
<dbReference type="Proteomes" id="UP000006316">
    <property type="component" value="Unassembled WGS sequence"/>
</dbReference>
<sequence length="341" mass="37584">MRLASFPRRHYTSYRTPIEKLERFSESLGGPTIYIKRDDQLGLTLGGNKTRKLEFLVADALEKGADTLITCGAIQSNHCRLTLSAAVKEGLKCHLILKKAVPQSYPTEESGNYLLYHLLGAENTTVVTEDSDMQMEMQKVADKLAEEGRTGYMIPAGGSNETGMLGYIACAQEILEQAYNLGVRFDHVVAASGSGGTHAGLVLGFEGFNSHIPVIGINVGNNKKMQEQKVYKLVKNTATYIGLSNEISRKVVTCFDDYVGPGYSHPTLEMIEAVKLLGQTEGILLDPVYTGKAMAGLIDLIRKQYFKKEDHVLFIHTGGTPALYAFTSTFLKKDFEERKKV</sequence>
<dbReference type="InterPro" id="IPR005966">
    <property type="entry name" value="D-Cys_desShydrase"/>
</dbReference>
<dbReference type="NCBIfam" id="NF003031">
    <property type="entry name" value="PRK03910.1-4"/>
    <property type="match status" value="1"/>
</dbReference>
<feature type="domain" description="Tryptophan synthase beta chain-like PALP" evidence="6">
    <location>
        <begin position="14"/>
        <end position="318"/>
    </location>
</feature>
<dbReference type="InterPro" id="IPR001926">
    <property type="entry name" value="TrpB-like_PALP"/>
</dbReference>
<dbReference type="PATRIC" id="fig|1117379.3.peg.899"/>
<evidence type="ECO:0000256" key="5">
    <source>
        <dbReference type="PIRSR" id="PIRSR006278-2"/>
    </source>
</evidence>
<dbReference type="PIRSF" id="PIRSF006278">
    <property type="entry name" value="ACCD_DCysDesulf"/>
    <property type="match status" value="1"/>
</dbReference>
<dbReference type="GO" id="GO:1901605">
    <property type="term" value="P:alpha-amino acid metabolic process"/>
    <property type="evidence" value="ECO:0007669"/>
    <property type="project" value="UniProtKB-ARBA"/>
</dbReference>
<dbReference type="EMBL" id="AJLS01000036">
    <property type="protein sequence ID" value="EKN70643.1"/>
    <property type="molecule type" value="Genomic_DNA"/>
</dbReference>
<evidence type="ECO:0000256" key="3">
    <source>
        <dbReference type="ARBA" id="ARBA00022898"/>
    </source>
</evidence>
<evidence type="ECO:0000256" key="1">
    <source>
        <dbReference type="ARBA" id="ARBA00001933"/>
    </source>
</evidence>
<evidence type="ECO:0000313" key="7">
    <source>
        <dbReference type="EMBL" id="EKN70643.1"/>
    </source>
</evidence>
<dbReference type="GO" id="GO:0019148">
    <property type="term" value="F:D-cysteine desulfhydrase activity"/>
    <property type="evidence" value="ECO:0007669"/>
    <property type="project" value="UniProtKB-EC"/>
</dbReference>
<dbReference type="InterPro" id="IPR027278">
    <property type="entry name" value="ACCD_DCysDesulf"/>
</dbReference>
<comment type="caution">
    <text evidence="7">The sequence shown here is derived from an EMBL/GenBank/DDBJ whole genome shotgun (WGS) entry which is preliminary data.</text>
</comment>
<comment type="cofactor">
    <cofactor evidence="1">
        <name>pyridoxal 5'-phosphate</name>
        <dbReference type="ChEBI" id="CHEBI:597326"/>
    </cofactor>
</comment>
<dbReference type="EC" id="4.4.1.15" evidence="7"/>
<evidence type="ECO:0000259" key="6">
    <source>
        <dbReference type="Pfam" id="PF00291"/>
    </source>
</evidence>
<dbReference type="NCBIfam" id="TIGR01275">
    <property type="entry name" value="ACC_deam_rel"/>
    <property type="match status" value="1"/>
</dbReference>
<accession>K6DR10</accession>
<evidence type="ECO:0000313" key="8">
    <source>
        <dbReference type="Proteomes" id="UP000006316"/>
    </source>
</evidence>
<dbReference type="Pfam" id="PF00291">
    <property type="entry name" value="PALP"/>
    <property type="match status" value="1"/>
</dbReference>
<comment type="similarity">
    <text evidence="2">Belongs to the ACC deaminase/D-cysteine desulfhydrase family.</text>
</comment>
<protein>
    <submittedName>
        <fullName evidence="7">D-cysteine desulfhydrase</fullName>
        <ecNumber evidence="7">4.4.1.15</ecNumber>
    </submittedName>
</protein>
<dbReference type="PANTHER" id="PTHR43780">
    <property type="entry name" value="1-AMINOCYCLOPROPANE-1-CARBOXYLATE DEAMINASE-RELATED"/>
    <property type="match status" value="1"/>
</dbReference>
<evidence type="ECO:0000256" key="2">
    <source>
        <dbReference type="ARBA" id="ARBA00008639"/>
    </source>
</evidence>
<dbReference type="PANTHER" id="PTHR43780:SF2">
    <property type="entry name" value="1-AMINOCYCLOPROPANE-1-CARBOXYLATE DEAMINASE-RELATED"/>
    <property type="match status" value="1"/>
</dbReference>
<feature type="modified residue" description="N6-(pyridoxal phosphate)lysine" evidence="5">
    <location>
        <position position="49"/>
    </location>
</feature>
<dbReference type="STRING" id="1117379.BABA_04349"/>
<keyword evidence="3 5" id="KW-0663">Pyridoxal phosphate</keyword>
<proteinExistence type="inferred from homology"/>
<dbReference type="RefSeq" id="WP_007083905.1">
    <property type="nucleotide sequence ID" value="NZ_AJLS01000036.1"/>
</dbReference>
<dbReference type="SUPFAM" id="SSF53686">
    <property type="entry name" value="Tryptophan synthase beta subunit-like PLP-dependent enzymes"/>
    <property type="match status" value="1"/>
</dbReference>
<keyword evidence="7" id="KW-0456">Lyase</keyword>
<feature type="active site" description="Nucleophile" evidence="4">
    <location>
        <position position="76"/>
    </location>
</feature>
<reference evidence="7 8" key="1">
    <citation type="journal article" date="2012" name="Front. Microbiol.">
        <title>Redundancy and modularity in membrane-associated dissimilatory nitrate reduction in Bacillus.</title>
        <authorList>
            <person name="Heylen K."/>
            <person name="Keltjens J."/>
        </authorList>
    </citation>
    <scope>NUCLEOTIDE SEQUENCE [LARGE SCALE GENOMIC DNA]</scope>
    <source>
        <strain evidence="8">LMG 21833T</strain>
    </source>
</reference>
<evidence type="ECO:0000256" key="4">
    <source>
        <dbReference type="PIRSR" id="PIRSR006278-1"/>
    </source>
</evidence>